<evidence type="ECO:0000313" key="3">
    <source>
        <dbReference type="Proteomes" id="UP001303046"/>
    </source>
</evidence>
<accession>A0ABR1D108</accession>
<dbReference type="EMBL" id="JAVFWL010000003">
    <property type="protein sequence ID" value="KAK6743096.1"/>
    <property type="molecule type" value="Genomic_DNA"/>
</dbReference>
<feature type="compositionally biased region" description="Polar residues" evidence="1">
    <location>
        <begin position="99"/>
        <end position="113"/>
    </location>
</feature>
<keyword evidence="3" id="KW-1185">Reference proteome</keyword>
<comment type="caution">
    <text evidence="2">The sequence shown here is derived from an EMBL/GenBank/DDBJ whole genome shotgun (WGS) entry which is preliminary data.</text>
</comment>
<protein>
    <submittedName>
        <fullName evidence="2">Uncharacterized protein</fullName>
    </submittedName>
</protein>
<reference evidence="2 3" key="1">
    <citation type="submission" date="2023-08" db="EMBL/GenBank/DDBJ databases">
        <title>A Necator americanus chromosomal reference genome.</title>
        <authorList>
            <person name="Ilik V."/>
            <person name="Petrzelkova K.J."/>
            <person name="Pardy F."/>
            <person name="Fuh T."/>
            <person name="Niatou-Singa F.S."/>
            <person name="Gouil Q."/>
            <person name="Baker L."/>
            <person name="Ritchie M.E."/>
            <person name="Jex A.R."/>
            <person name="Gazzola D."/>
            <person name="Li H."/>
            <person name="Toshio Fujiwara R."/>
            <person name="Zhan B."/>
            <person name="Aroian R.V."/>
            <person name="Pafco B."/>
            <person name="Schwarz E.M."/>
        </authorList>
    </citation>
    <scope>NUCLEOTIDE SEQUENCE [LARGE SCALE GENOMIC DNA]</scope>
    <source>
        <strain evidence="2 3">Aroian</strain>
        <tissue evidence="2">Whole animal</tissue>
    </source>
</reference>
<feature type="compositionally biased region" description="Polar residues" evidence="1">
    <location>
        <begin position="57"/>
        <end position="74"/>
    </location>
</feature>
<evidence type="ECO:0000256" key="1">
    <source>
        <dbReference type="SAM" id="MobiDB-lite"/>
    </source>
</evidence>
<dbReference type="Proteomes" id="UP001303046">
    <property type="component" value="Unassembled WGS sequence"/>
</dbReference>
<feature type="region of interest" description="Disordered" evidence="1">
    <location>
        <begin position="56"/>
        <end position="113"/>
    </location>
</feature>
<proteinExistence type="predicted"/>
<gene>
    <name evidence="2" type="primary">Necator_chrIII.g11158</name>
    <name evidence="2" type="ORF">RB195_010393</name>
</gene>
<sequence>MGRLQASSPMSFWENFRSPVMDVWSLFVGLQTASLPPPSYLIAGFLPDQRAGYKDVMSQSWLSSDRESNPSPLASQDKYKVACSPRLAHYTPPGDASRSPATTGCNPSNEGDP</sequence>
<name>A0ABR1D108_NECAM</name>
<organism evidence="2 3">
    <name type="scientific">Necator americanus</name>
    <name type="common">Human hookworm</name>
    <dbReference type="NCBI Taxonomy" id="51031"/>
    <lineage>
        <taxon>Eukaryota</taxon>
        <taxon>Metazoa</taxon>
        <taxon>Ecdysozoa</taxon>
        <taxon>Nematoda</taxon>
        <taxon>Chromadorea</taxon>
        <taxon>Rhabditida</taxon>
        <taxon>Rhabditina</taxon>
        <taxon>Rhabditomorpha</taxon>
        <taxon>Strongyloidea</taxon>
        <taxon>Ancylostomatidae</taxon>
        <taxon>Bunostominae</taxon>
        <taxon>Necator</taxon>
    </lineage>
</organism>
<evidence type="ECO:0000313" key="2">
    <source>
        <dbReference type="EMBL" id="KAK6743096.1"/>
    </source>
</evidence>